<comment type="caution">
    <text evidence="1">The sequence shown here is derived from an EMBL/GenBank/DDBJ whole genome shotgun (WGS) entry which is preliminary data.</text>
</comment>
<evidence type="ECO:0000313" key="2">
    <source>
        <dbReference type="Proteomes" id="UP000175971"/>
    </source>
</evidence>
<evidence type="ECO:0000313" key="1">
    <source>
        <dbReference type="EMBL" id="OEV18150.1"/>
    </source>
</evidence>
<reference evidence="1 2" key="1">
    <citation type="journal article" date="2016" name="Front. Microbiol.">
        <title>Comparative Genomics Analysis of Streptomyces Species Reveals Their Adaptation to the Marine Environment and Their Diversity at the Genomic Level.</title>
        <authorList>
            <person name="Tian X."/>
            <person name="Zhang Z."/>
            <person name="Yang T."/>
            <person name="Chen M."/>
            <person name="Li J."/>
            <person name="Chen F."/>
            <person name="Yang J."/>
            <person name="Li W."/>
            <person name="Zhang B."/>
            <person name="Zhang Z."/>
            <person name="Wu J."/>
            <person name="Zhang C."/>
            <person name="Long L."/>
            <person name="Xiao J."/>
        </authorList>
    </citation>
    <scope>NUCLEOTIDE SEQUENCE [LARGE SCALE GENOMIC DNA]</scope>
    <source>
        <strain evidence="1 2">SCSIO M10372</strain>
    </source>
</reference>
<protein>
    <submittedName>
        <fullName evidence="1">Uncharacterized protein</fullName>
    </submittedName>
</protein>
<dbReference type="Proteomes" id="UP000175971">
    <property type="component" value="Unassembled WGS sequence"/>
</dbReference>
<gene>
    <name evidence="1" type="ORF">AN221_23700</name>
</gene>
<dbReference type="AlphaFoldDB" id="A0A1E7LPN0"/>
<proteinExistence type="predicted"/>
<sequence length="116" mass="13338">MIGPMVDTVRVLRKVEDQAADPDRYTGQRPRTWVADEATHRGRLIYPSSREETTERDAQVEGHFLVLPPRVPVDGRCRVLVNDDPQPWELDGNPLPQRGRSPILRHLRVKLKRVEG</sequence>
<keyword evidence="2" id="KW-1185">Reference proteome</keyword>
<name>A0A1E7LPN0_9ACTN</name>
<dbReference type="EMBL" id="LJGZ01000094">
    <property type="protein sequence ID" value="OEV18150.1"/>
    <property type="molecule type" value="Genomic_DNA"/>
</dbReference>
<organism evidence="1 2">
    <name type="scientific">Streptomyces nanshensis</name>
    <dbReference type="NCBI Taxonomy" id="518642"/>
    <lineage>
        <taxon>Bacteria</taxon>
        <taxon>Bacillati</taxon>
        <taxon>Actinomycetota</taxon>
        <taxon>Actinomycetes</taxon>
        <taxon>Kitasatosporales</taxon>
        <taxon>Streptomycetaceae</taxon>
        <taxon>Streptomyces</taxon>
    </lineage>
</organism>
<accession>A0A1E7LPN0</accession>